<reference evidence="3 4" key="1">
    <citation type="journal article" date="2015" name="BMC Genomics">
        <title>Comparative genomics and metabolic profiling of the genus Lysobacter.</title>
        <authorList>
            <person name="de Bruijn I."/>
            <person name="Cheng X."/>
            <person name="de Jager V."/>
            <person name="Exposito R.G."/>
            <person name="Watrous J."/>
            <person name="Patel N."/>
            <person name="Postma J."/>
            <person name="Dorrestein P.C."/>
            <person name="Kobayashi D."/>
            <person name="Raaijmakers J.M."/>
        </authorList>
    </citation>
    <scope>NUCLEOTIDE SEQUENCE [LARGE SCALE GENOMIC DNA]</scope>
    <source>
        <strain evidence="3 4">76</strain>
    </source>
</reference>
<dbReference type="EMBL" id="CP011129">
    <property type="protein sequence ID" value="ALN79988.1"/>
    <property type="molecule type" value="Genomic_DNA"/>
</dbReference>
<proteinExistence type="predicted"/>
<evidence type="ECO:0000256" key="2">
    <source>
        <dbReference type="SAM" id="Phobius"/>
    </source>
</evidence>
<feature type="region of interest" description="Disordered" evidence="1">
    <location>
        <begin position="1"/>
        <end position="21"/>
    </location>
</feature>
<dbReference type="PATRIC" id="fig|84531.8.peg.1862"/>
<evidence type="ECO:0000256" key="1">
    <source>
        <dbReference type="SAM" id="MobiDB-lite"/>
    </source>
</evidence>
<dbReference type="eggNOG" id="ENOG50330RC">
    <property type="taxonomic scope" value="Bacteria"/>
</dbReference>
<keyword evidence="2 3" id="KW-0812">Transmembrane</keyword>
<dbReference type="KEGG" id="lab:LA76x_1836"/>
<gene>
    <name evidence="3" type="ORF">LA76x_1836</name>
</gene>
<evidence type="ECO:0000313" key="3">
    <source>
        <dbReference type="EMBL" id="ALN79988.1"/>
    </source>
</evidence>
<keyword evidence="4" id="KW-1185">Reference proteome</keyword>
<feature type="transmembrane region" description="Helical" evidence="2">
    <location>
        <begin position="93"/>
        <end position="112"/>
    </location>
</feature>
<protein>
    <submittedName>
        <fullName evidence="3">Putative transmembrane domain protein</fullName>
    </submittedName>
</protein>
<keyword evidence="2" id="KW-1133">Transmembrane helix</keyword>
<dbReference type="AlphaFoldDB" id="A0A0S2F8Y5"/>
<accession>A0A0S2F8Y5</accession>
<dbReference type="Proteomes" id="UP000060787">
    <property type="component" value="Chromosome"/>
</dbReference>
<dbReference type="STRING" id="84531.LA76x_1836"/>
<sequence length="117" mass="12157">MGRRCPAARLRGGEDRDANGGTHKGGAMHTVMVILGGLALLVLCLLAARLLGGPGPGPMLTAVQLFLPLWFVGAAINLWVGVARAGYSVAEELPIFLAVFGGPAAVALLLWWKLSRG</sequence>
<feature type="transmembrane region" description="Helical" evidence="2">
    <location>
        <begin position="27"/>
        <end position="48"/>
    </location>
</feature>
<feature type="transmembrane region" description="Helical" evidence="2">
    <location>
        <begin position="60"/>
        <end position="81"/>
    </location>
</feature>
<evidence type="ECO:0000313" key="4">
    <source>
        <dbReference type="Proteomes" id="UP000060787"/>
    </source>
</evidence>
<keyword evidence="2" id="KW-0472">Membrane</keyword>
<organism evidence="3 4">
    <name type="scientific">Lysobacter antibioticus</name>
    <dbReference type="NCBI Taxonomy" id="84531"/>
    <lineage>
        <taxon>Bacteria</taxon>
        <taxon>Pseudomonadati</taxon>
        <taxon>Pseudomonadota</taxon>
        <taxon>Gammaproteobacteria</taxon>
        <taxon>Lysobacterales</taxon>
        <taxon>Lysobacteraceae</taxon>
        <taxon>Lysobacter</taxon>
    </lineage>
</organism>
<name>A0A0S2F8Y5_LYSAN</name>